<keyword evidence="6" id="KW-1185">Reference proteome</keyword>
<dbReference type="SMART" id="SM00320">
    <property type="entry name" value="WD40"/>
    <property type="match status" value="2"/>
</dbReference>
<dbReference type="InterPro" id="IPR025139">
    <property type="entry name" value="DUF4062"/>
</dbReference>
<evidence type="ECO:0000313" key="7">
    <source>
        <dbReference type="RefSeq" id="XP_013417953.1"/>
    </source>
</evidence>
<feature type="region of interest" description="Disordered" evidence="3">
    <location>
        <begin position="1"/>
        <end position="68"/>
    </location>
</feature>
<dbReference type="InParanoid" id="A0A1S3K5P0"/>
<dbReference type="STRING" id="7574.A0A1S3K5P0"/>
<dbReference type="Pfam" id="PF25469">
    <property type="entry name" value="WHD_NWD1"/>
    <property type="match status" value="1"/>
</dbReference>
<dbReference type="InterPro" id="IPR027417">
    <property type="entry name" value="P-loop_NTPase"/>
</dbReference>
<dbReference type="Gene3D" id="1.25.40.370">
    <property type="match status" value="1"/>
</dbReference>
<dbReference type="Proteomes" id="UP000085678">
    <property type="component" value="Unplaced"/>
</dbReference>
<accession>A0A1S3K5P0</accession>
<dbReference type="SUPFAM" id="SSF52540">
    <property type="entry name" value="P-loop containing nucleoside triphosphate hydrolases"/>
    <property type="match status" value="1"/>
</dbReference>
<dbReference type="RefSeq" id="XP_013417953.1">
    <property type="nucleotide sequence ID" value="XM_013562499.1"/>
</dbReference>
<dbReference type="InterPro" id="IPR015943">
    <property type="entry name" value="WD40/YVTN_repeat-like_dom_sf"/>
</dbReference>
<keyword evidence="2" id="KW-0677">Repeat</keyword>
<evidence type="ECO:0000256" key="3">
    <source>
        <dbReference type="SAM" id="MobiDB-lite"/>
    </source>
</evidence>
<dbReference type="InterPro" id="IPR001680">
    <property type="entry name" value="WD40_rpt"/>
</dbReference>
<feature type="compositionally biased region" description="Basic and acidic residues" evidence="3">
    <location>
        <begin position="41"/>
        <end position="50"/>
    </location>
</feature>
<dbReference type="InterPro" id="IPR057588">
    <property type="entry name" value="NWD1/2-like_WH"/>
</dbReference>
<dbReference type="Gene3D" id="2.130.10.10">
    <property type="entry name" value="YVTN repeat-like/Quinoprotein amine dehydrogenase"/>
    <property type="match status" value="1"/>
</dbReference>
<reference evidence="7" key="1">
    <citation type="submission" date="2025-08" db="UniProtKB">
        <authorList>
            <consortium name="RefSeq"/>
        </authorList>
    </citation>
    <scope>IDENTIFICATION</scope>
    <source>
        <tissue evidence="7">Gonads</tissue>
    </source>
</reference>
<dbReference type="KEGG" id="lak:106179022"/>
<feature type="domain" description="DUF4062" evidence="4">
    <location>
        <begin position="104"/>
        <end position="190"/>
    </location>
</feature>
<proteinExistence type="predicted"/>
<feature type="compositionally biased region" description="Polar residues" evidence="3">
    <location>
        <begin position="55"/>
        <end position="68"/>
    </location>
</feature>
<dbReference type="Gene3D" id="3.40.50.300">
    <property type="entry name" value="P-loop containing nucleotide triphosphate hydrolases"/>
    <property type="match status" value="1"/>
</dbReference>
<name>A0A1S3K5P0_LINAN</name>
<dbReference type="InterPro" id="IPR052752">
    <property type="entry name" value="NACHT-WD_repeat"/>
</dbReference>
<protein>
    <submittedName>
        <fullName evidence="7">NACHT domain- and WD repeat-containing protein 1</fullName>
    </submittedName>
</protein>
<dbReference type="GeneID" id="106179022"/>
<dbReference type="SUPFAM" id="SSF50978">
    <property type="entry name" value="WD40 repeat-like"/>
    <property type="match status" value="1"/>
</dbReference>
<dbReference type="OrthoDB" id="2325716at2759"/>
<feature type="region of interest" description="Disordered" evidence="3">
    <location>
        <begin position="1332"/>
        <end position="1352"/>
    </location>
</feature>
<evidence type="ECO:0000259" key="5">
    <source>
        <dbReference type="Pfam" id="PF25469"/>
    </source>
</evidence>
<evidence type="ECO:0000259" key="4">
    <source>
        <dbReference type="Pfam" id="PF13271"/>
    </source>
</evidence>
<feature type="domain" description="NWD1/2-like winged helix-turn-helix" evidence="5">
    <location>
        <begin position="713"/>
        <end position="826"/>
    </location>
</feature>
<evidence type="ECO:0000256" key="2">
    <source>
        <dbReference type="ARBA" id="ARBA00022737"/>
    </source>
</evidence>
<keyword evidence="1" id="KW-0853">WD repeat</keyword>
<dbReference type="PANTHER" id="PTHR19871">
    <property type="entry name" value="BETA TRANSDUCIN-RELATED PROTEIN"/>
    <property type="match status" value="1"/>
</dbReference>
<dbReference type="InterPro" id="IPR036322">
    <property type="entry name" value="WD40_repeat_dom_sf"/>
</dbReference>
<dbReference type="Pfam" id="PF13271">
    <property type="entry name" value="DUF4062"/>
    <property type="match status" value="1"/>
</dbReference>
<gene>
    <name evidence="7" type="primary">LOC106179022</name>
</gene>
<sequence length="1482" mass="166956">MKKGNDPNKGQLPEVAARKPGGPGSFLQVSGLGKGPMGSTDKSKKNDQHVKPIQQRKNVQLQRSTNGLPSKHAVLPAINKLSVKEKVLRGTLEDLPPLPSTVVRVFLSSTFSDMRAERDELAKTGYPRLKAACRDLGLDFQIVDMRWGVTDDATNDHSTEKLCISEIRNCQMLSFGPNFVSFLGDRYGYRPFPLELDIEEFEAIKNFLPFSEDEELLQQWYRRDDNNAPPMYTLQPIRTNLPHFGDPRPEMAAQSSQDKAEWWRIFRKLQLILRETATVLADRGRISREREHQYFMSVTEEEITTGIFQAKDIDTHCLCYIRELVGIQDDLDGDMTQRHLDLVEEEDDTKVIDACAAKYRTMLHDKVSTYLSSIKKFQVQWESGGINPIKDKQYLESFCDNFVSDMMSLVQKAYDDSDHKLFRSLKEGSSRKQRAEVYREVLHHLHFAQTKCELFCGQDEILSQIKMALLDKKHRRPVVLHAPSGVGKTSVVAKVMEQLPNWFDGGCIRVLRFLGTSPDSTNILSVLLGICWQLAKACKVIMPPGMLRRNKVTQNLQWVLRTVARSSPVPIIILLDSVDQLSPASGGHSMKWVPKELPSNICMVISTLTTDENECRKNLVKELQIDCENGNETDLPAAAGYFELRALPVVTAQDIMKAYFKKQKRALTDEQQTMFLEVFEKSPSPLFLKLLLDQAKTWRSYTEVDKESLATTVRDAILQLFIGLENKYGELLIQKALGYITVGLNGLTEIEIEDALSCTDDVLSKVYVYHDPPVEGIIRIPPLLWARVYHDIKEYLVQRQGHGKITLNWYHRQFIEAATERYTKGENAAQLHSTLVTMFSAEDSICRTITLEQRNNKVIQDADRQITLQQTTPNNRRKLMCLPYHLVKSKNIDKLKSEVLFNIDFLVSKMAAFSLQDVLEDIRDGLDMDSEDEEILQLHKCLLHMDSCDNVGGRSSLKLPVYILGCLPASPDHPRILSLQQQSREYLSHCLSPVLEPLIPCLMYSSGEENSSSTTLPQISGDQSAPFPTTGVLDIDFSSTGDKMALIYKKSQSESCVEEEERKEGRAQLEVVLISLVDMSVDETLNPGEELMMEEGANNRVQVLFSESPESPDSRCLLVCVEGSSVSAKYTLQDTGNIAESGQLSHQFPVDLLTHSSAPLMECILTRDSSKAVFVLGHREQGATLIEVYDIHQASVLTVIPLQQPVQYHQAKLTLTDNYIGFQIHITPDELFALRKKEGSYNKQKDANYKFWAVDLRTVTGKVIECNRILTPLPMRGNCFAALPAKTEQGHGERFGIGIQRQVVVWRKIEKDKCDIETVTGKKENGMFYRGTAVTDDPKQTTGGGRTTALEPSLDGSVVVSGSDDGYVIAFDGPLGRSINNRKTSPSTRHAREVSQLAVSSKGHWIASWCQTDHSLRLWQTFATDEAWNSGEAIFGLPLSELSVKKMSFSRNERHLGVIAVKGEAEEKRQLLLFRLGKVCEG</sequence>
<evidence type="ECO:0000313" key="6">
    <source>
        <dbReference type="Proteomes" id="UP000085678"/>
    </source>
</evidence>
<organism evidence="6 7">
    <name type="scientific">Lingula anatina</name>
    <name type="common">Brachiopod</name>
    <name type="synonym">Lingula unguis</name>
    <dbReference type="NCBI Taxonomy" id="7574"/>
    <lineage>
        <taxon>Eukaryota</taxon>
        <taxon>Metazoa</taxon>
        <taxon>Spiralia</taxon>
        <taxon>Lophotrochozoa</taxon>
        <taxon>Brachiopoda</taxon>
        <taxon>Linguliformea</taxon>
        <taxon>Lingulata</taxon>
        <taxon>Lingulida</taxon>
        <taxon>Linguloidea</taxon>
        <taxon>Lingulidae</taxon>
        <taxon>Lingula</taxon>
    </lineage>
</organism>
<dbReference type="PANTHER" id="PTHR19871:SF14">
    <property type="entry name" value="DUF4062 DOMAIN-CONTAINING PROTEIN"/>
    <property type="match status" value="1"/>
</dbReference>
<evidence type="ECO:0000256" key="1">
    <source>
        <dbReference type="ARBA" id="ARBA00022574"/>
    </source>
</evidence>